<feature type="region of interest" description="Disordered" evidence="1">
    <location>
        <begin position="208"/>
        <end position="242"/>
    </location>
</feature>
<feature type="domain" description="BCNT-C" evidence="2">
    <location>
        <begin position="320"/>
        <end position="401"/>
    </location>
</feature>
<comment type="caution">
    <text evidence="3">The sequence shown here is derived from an EMBL/GenBank/DDBJ whole genome shotgun (WGS) entry which is preliminary data.</text>
</comment>
<sequence>MASFLNANLPSEDEEDDDYDPTADKSCEKEDRQDESKTKKGIKRGRGIVSHASEPVAAEEVADDKPHSSKLIAVQEDEFQEEAPTAKSLAKRAKIDAVWQALNSREIGGSNATGATGAPSSRTSLAALCGRTKTTLTESSELTWQRQLGLMAPQVQRKVVAVIPGKQDQQETLPPTSSYRANVDDNVPPAAHSGTAAAHVAGDVELMSKQASAPEPSSETTARTSEAASHGPREEDSSPATTLAVKTNGSSISEAAKEAALSAINAAKEAASLGVARSYNKMAVTETRRFAGKDIQVTTQIDKNSKEAAKLAQKDAQKSVAAASGLDRFLAELDKKKKVNILDKSKMDWNQMKSTDTHMEEELEAHKRSSNKYLDKVDFLKKAELREYELERDKRLAGDIRLRNRL</sequence>
<accession>A0A250XFR6</accession>
<keyword evidence="4" id="KW-1185">Reference proteome</keyword>
<dbReference type="Proteomes" id="UP000232323">
    <property type="component" value="Unassembled WGS sequence"/>
</dbReference>
<feature type="region of interest" description="Disordered" evidence="1">
    <location>
        <begin position="162"/>
        <end position="195"/>
    </location>
</feature>
<dbReference type="PANTHER" id="PTHR48295">
    <property type="entry name" value="CRANIOFACIAL DEVELOPMENT PROTEIN 1"/>
    <property type="match status" value="1"/>
</dbReference>
<feature type="region of interest" description="Disordered" evidence="1">
    <location>
        <begin position="1"/>
        <end position="69"/>
    </location>
</feature>
<feature type="compositionally biased region" description="Polar residues" evidence="1">
    <location>
        <begin position="170"/>
        <end position="180"/>
    </location>
</feature>
<feature type="compositionally biased region" description="Polar residues" evidence="1">
    <location>
        <begin position="209"/>
        <end position="227"/>
    </location>
</feature>
<feature type="compositionally biased region" description="Acidic residues" evidence="1">
    <location>
        <begin position="11"/>
        <end position="21"/>
    </location>
</feature>
<gene>
    <name evidence="3" type="ORF">CEUSTIGMA_g9304.t1</name>
</gene>
<reference evidence="3 4" key="1">
    <citation type="submission" date="2017-08" db="EMBL/GenBank/DDBJ databases">
        <title>Acidophilic green algal genome provides insights into adaptation to an acidic environment.</title>
        <authorList>
            <person name="Hirooka S."/>
            <person name="Hirose Y."/>
            <person name="Kanesaki Y."/>
            <person name="Higuchi S."/>
            <person name="Fujiwara T."/>
            <person name="Onuma R."/>
            <person name="Era A."/>
            <person name="Ohbayashi R."/>
            <person name="Uzuka A."/>
            <person name="Nozaki H."/>
            <person name="Yoshikawa H."/>
            <person name="Miyagishima S.Y."/>
        </authorList>
    </citation>
    <scope>NUCLEOTIDE SEQUENCE [LARGE SCALE GENOMIC DNA]</scope>
    <source>
        <strain evidence="3 4">NIES-2499</strain>
    </source>
</reference>
<dbReference type="OrthoDB" id="445677at2759"/>
<organism evidence="3 4">
    <name type="scientific">Chlamydomonas eustigma</name>
    <dbReference type="NCBI Taxonomy" id="1157962"/>
    <lineage>
        <taxon>Eukaryota</taxon>
        <taxon>Viridiplantae</taxon>
        <taxon>Chlorophyta</taxon>
        <taxon>core chlorophytes</taxon>
        <taxon>Chlorophyceae</taxon>
        <taxon>CS clade</taxon>
        <taxon>Chlamydomonadales</taxon>
        <taxon>Chlamydomonadaceae</taxon>
        <taxon>Chlamydomonas</taxon>
    </lineage>
</organism>
<dbReference type="PANTHER" id="PTHR48295:SF1">
    <property type="entry name" value="SWR1-COMPLEX PROTEIN 5"/>
    <property type="match status" value="1"/>
</dbReference>
<feature type="compositionally biased region" description="Basic and acidic residues" evidence="1">
    <location>
        <begin position="22"/>
        <end position="38"/>
    </location>
</feature>
<dbReference type="STRING" id="1157962.A0A250XFR6"/>
<proteinExistence type="predicted"/>
<dbReference type="InterPro" id="IPR027124">
    <property type="entry name" value="Swc5/CFDP1/2"/>
</dbReference>
<evidence type="ECO:0000313" key="3">
    <source>
        <dbReference type="EMBL" id="GAX81876.1"/>
    </source>
</evidence>
<evidence type="ECO:0000259" key="2">
    <source>
        <dbReference type="PROSITE" id="PS51279"/>
    </source>
</evidence>
<dbReference type="AlphaFoldDB" id="A0A250XFR6"/>
<dbReference type="InterPro" id="IPR011421">
    <property type="entry name" value="BCNT-C"/>
</dbReference>
<dbReference type="PROSITE" id="PS51279">
    <property type="entry name" value="BCNT_C"/>
    <property type="match status" value="1"/>
</dbReference>
<evidence type="ECO:0000313" key="4">
    <source>
        <dbReference type="Proteomes" id="UP000232323"/>
    </source>
</evidence>
<evidence type="ECO:0000256" key="1">
    <source>
        <dbReference type="SAM" id="MobiDB-lite"/>
    </source>
</evidence>
<dbReference type="Pfam" id="PF07572">
    <property type="entry name" value="BCNT"/>
    <property type="match status" value="1"/>
</dbReference>
<name>A0A250XFR6_9CHLO</name>
<protein>
    <recommendedName>
        <fullName evidence="2">BCNT-C domain-containing protein</fullName>
    </recommendedName>
</protein>
<dbReference type="EMBL" id="BEGY01000072">
    <property type="protein sequence ID" value="GAX81876.1"/>
    <property type="molecule type" value="Genomic_DNA"/>
</dbReference>